<evidence type="ECO:0000313" key="2">
    <source>
        <dbReference type="Proteomes" id="UP000798662"/>
    </source>
</evidence>
<reference evidence="1" key="1">
    <citation type="submission" date="2019-11" db="EMBL/GenBank/DDBJ databases">
        <title>Nori genome reveals adaptations in red seaweeds to the harsh intertidal environment.</title>
        <authorList>
            <person name="Wang D."/>
            <person name="Mao Y."/>
        </authorList>
    </citation>
    <scope>NUCLEOTIDE SEQUENCE</scope>
    <source>
        <tissue evidence="1">Gametophyte</tissue>
    </source>
</reference>
<dbReference type="Proteomes" id="UP000798662">
    <property type="component" value="Chromosome 1"/>
</dbReference>
<name>A0ACC3BKV2_PYRYE</name>
<organism evidence="1 2">
    <name type="scientific">Pyropia yezoensis</name>
    <name type="common">Susabi-nori</name>
    <name type="synonym">Porphyra yezoensis</name>
    <dbReference type="NCBI Taxonomy" id="2788"/>
    <lineage>
        <taxon>Eukaryota</taxon>
        <taxon>Rhodophyta</taxon>
        <taxon>Bangiophyceae</taxon>
        <taxon>Bangiales</taxon>
        <taxon>Bangiaceae</taxon>
        <taxon>Pyropia</taxon>
    </lineage>
</organism>
<dbReference type="EMBL" id="CM020618">
    <property type="protein sequence ID" value="KAK1858442.1"/>
    <property type="molecule type" value="Genomic_DNA"/>
</dbReference>
<sequence length="235" mass="23863">MAGPRLLLADSRIRVPPPVVTPAVRGGVPDGTRRGGSGGAPPVRRSSSHGGGGDGLPGEGVWYDRIGAGNFVDLSSKSLGLNVGKSWSGGVLSRLAGVDLPARMTVGGKLASLDLKGAAVNPVGKAAITVRLLDLSGPSVEPRNGGSLKFKAATRTNGKSDHAFVLDRTVAVGGGALASTAAYGNIKYGSKDGTRDGWRTDASVGLEQRLVTGGFKWAVRGGVTSAGDFVYDLML</sequence>
<comment type="caution">
    <text evidence="1">The sequence shown here is derived from an EMBL/GenBank/DDBJ whole genome shotgun (WGS) entry which is preliminary data.</text>
</comment>
<gene>
    <name evidence="1" type="ORF">I4F81_001047</name>
</gene>
<protein>
    <submittedName>
        <fullName evidence="1">Uncharacterized protein</fullName>
    </submittedName>
</protein>
<keyword evidence="2" id="KW-1185">Reference proteome</keyword>
<proteinExistence type="predicted"/>
<evidence type="ECO:0000313" key="1">
    <source>
        <dbReference type="EMBL" id="KAK1858442.1"/>
    </source>
</evidence>
<accession>A0ACC3BKV2</accession>